<evidence type="ECO:0000313" key="2">
    <source>
        <dbReference type="Proteomes" id="UP001148629"/>
    </source>
</evidence>
<dbReference type="Proteomes" id="UP001148629">
    <property type="component" value="Unassembled WGS sequence"/>
</dbReference>
<sequence>MSLGDSLETSPSLNPSETNELDWVIDPDLAGPGVILSFVLMAALSLVVLGVPYCHAYGRNLNDRPASDHRSLEHLGATLLDLIAIQSTSLGLSSTFAWASLSVLSRSLIRFLVSTASTSVVILMVATRDTSPRKYPIAAVTALESLGISVHNAMSNESVSAELQWLQRGNVLPPDGVDRIVGSKPLVESLGLGSDILTILLVALFVFCALTGVQAKITRASKVACVAHSVIRLLCNLFVISKLLTNYKPYLASNSCGHKLAANFSDAYPDALEALENKLHRLGNSDAADASPQVSRIPSSKSRGVDQVAPSAGTGSSWQPSQRLNRNFNDKNPVSARRQATSSESPRVAGMPKFFELCVTVGQHSVNLKEISISSVTTDRQLFEKIWDSYHEIKTSSFAATIRGWFFKPSDVFFVRFGVMKRHQVGIYGKPMEIPPPDEVDNGRYHYYECPMRPLPPMPDHIFLHYLQEAKRSTAHQDNPKAHAEDVFLSRLPKKLGSSIFRGGTRAASGVSYGWGVQVIERPSAWAKSMVGIVSALICIVTFAITWGCVNFDKAVGLGQYVTGVVAIVNGAIYFALQDYNGPLSRRE</sequence>
<dbReference type="EMBL" id="JANRMS010000205">
    <property type="protein sequence ID" value="KAJ3544228.1"/>
    <property type="molecule type" value="Genomic_DNA"/>
</dbReference>
<comment type="caution">
    <text evidence="1">The sequence shown here is derived from an EMBL/GenBank/DDBJ whole genome shotgun (WGS) entry which is preliminary data.</text>
</comment>
<accession>A0ACC1SQ63</accession>
<organism evidence="1 2">
    <name type="scientific">Fusarium decemcellulare</name>
    <dbReference type="NCBI Taxonomy" id="57161"/>
    <lineage>
        <taxon>Eukaryota</taxon>
        <taxon>Fungi</taxon>
        <taxon>Dikarya</taxon>
        <taxon>Ascomycota</taxon>
        <taxon>Pezizomycotina</taxon>
        <taxon>Sordariomycetes</taxon>
        <taxon>Hypocreomycetidae</taxon>
        <taxon>Hypocreales</taxon>
        <taxon>Nectriaceae</taxon>
        <taxon>Fusarium</taxon>
        <taxon>Fusarium decemcellulare species complex</taxon>
    </lineage>
</organism>
<proteinExistence type="predicted"/>
<name>A0ACC1SQ63_9HYPO</name>
<evidence type="ECO:0000313" key="1">
    <source>
        <dbReference type="EMBL" id="KAJ3544228.1"/>
    </source>
</evidence>
<reference evidence="1" key="1">
    <citation type="submission" date="2022-08" db="EMBL/GenBank/DDBJ databases">
        <title>Genome Sequence of Fusarium decemcellulare.</title>
        <authorList>
            <person name="Buettner E."/>
        </authorList>
    </citation>
    <scope>NUCLEOTIDE SEQUENCE</scope>
    <source>
        <strain evidence="1">Babe19</strain>
    </source>
</reference>
<gene>
    <name evidence="1" type="ORF">NM208_g3169</name>
</gene>
<protein>
    <submittedName>
        <fullName evidence="1">Uncharacterized protein</fullName>
    </submittedName>
</protein>
<keyword evidence="2" id="KW-1185">Reference proteome</keyword>